<feature type="transmembrane region" description="Helical" evidence="1">
    <location>
        <begin position="29"/>
        <end position="55"/>
    </location>
</feature>
<reference evidence="2 3" key="1">
    <citation type="submission" date="2018-08" db="EMBL/GenBank/DDBJ databases">
        <title>Salinimonas sediminis sp. nov., a piezophilic bacterium isolated from a deep-sea sediment sample from the New Britain Trench.</title>
        <authorList>
            <person name="Cao J."/>
        </authorList>
    </citation>
    <scope>NUCLEOTIDE SEQUENCE [LARGE SCALE GENOMIC DNA]</scope>
    <source>
        <strain evidence="2 3">N102</strain>
    </source>
</reference>
<accession>A0A346NKC3</accession>
<keyword evidence="1" id="KW-0812">Transmembrane</keyword>
<dbReference type="KEGG" id="salm:D0Y50_06045"/>
<evidence type="ECO:0000256" key="1">
    <source>
        <dbReference type="SAM" id="Phobius"/>
    </source>
</evidence>
<dbReference type="EMBL" id="CP031769">
    <property type="protein sequence ID" value="AXR05980.1"/>
    <property type="molecule type" value="Genomic_DNA"/>
</dbReference>
<evidence type="ECO:0000313" key="3">
    <source>
        <dbReference type="Proteomes" id="UP000262073"/>
    </source>
</evidence>
<organism evidence="2 3">
    <name type="scientific">Salinimonas sediminis</name>
    <dbReference type="NCBI Taxonomy" id="2303538"/>
    <lineage>
        <taxon>Bacteria</taxon>
        <taxon>Pseudomonadati</taxon>
        <taxon>Pseudomonadota</taxon>
        <taxon>Gammaproteobacteria</taxon>
        <taxon>Alteromonadales</taxon>
        <taxon>Alteromonadaceae</taxon>
        <taxon>Alteromonas/Salinimonas group</taxon>
        <taxon>Salinimonas</taxon>
    </lineage>
</organism>
<keyword evidence="3" id="KW-1185">Reference proteome</keyword>
<keyword evidence="1" id="KW-0472">Membrane</keyword>
<gene>
    <name evidence="2" type="ORF">D0Y50_06045</name>
</gene>
<dbReference type="RefSeq" id="WP_117315966.1">
    <property type="nucleotide sequence ID" value="NZ_CP031769.1"/>
</dbReference>
<evidence type="ECO:0000313" key="2">
    <source>
        <dbReference type="EMBL" id="AXR05980.1"/>
    </source>
</evidence>
<dbReference type="Proteomes" id="UP000262073">
    <property type="component" value="Chromosome"/>
</dbReference>
<name>A0A346NKC3_9ALTE</name>
<feature type="transmembrane region" description="Helical" evidence="1">
    <location>
        <begin position="79"/>
        <end position="100"/>
    </location>
</feature>
<sequence length="135" mass="15314">MHTHAHHSPGAGHRPELNNRRQQPRKYNAVYQVAVGLNVAAWLVLFGALLVFHFARPDFIAGVQRYWNLPGNTLWSAELVQWLFLLLQVCLSLGLVAIGIKWRRNRRRHDEFGVNLFILLGIGLLSLLGLALNFG</sequence>
<dbReference type="AlphaFoldDB" id="A0A346NKC3"/>
<keyword evidence="1" id="KW-1133">Transmembrane helix</keyword>
<feature type="transmembrane region" description="Helical" evidence="1">
    <location>
        <begin position="112"/>
        <end position="132"/>
    </location>
</feature>
<proteinExistence type="predicted"/>
<protein>
    <submittedName>
        <fullName evidence="2">Uncharacterized protein</fullName>
    </submittedName>
</protein>
<dbReference type="OrthoDB" id="6240672at2"/>